<feature type="transmembrane region" description="Helical" evidence="1">
    <location>
        <begin position="7"/>
        <end position="28"/>
    </location>
</feature>
<evidence type="ECO:0000256" key="1">
    <source>
        <dbReference type="SAM" id="Phobius"/>
    </source>
</evidence>
<reference evidence="3" key="1">
    <citation type="submission" date="2016-10" db="EMBL/GenBank/DDBJ databases">
        <authorList>
            <person name="Varghese N."/>
            <person name="Submissions S."/>
        </authorList>
    </citation>
    <scope>NUCLEOTIDE SEQUENCE [LARGE SCALE GENOMIC DNA]</scope>
    <source>
        <strain evidence="3">P18</strain>
    </source>
</reference>
<protein>
    <submittedName>
        <fullName evidence="2">Uncharacterized protein</fullName>
    </submittedName>
</protein>
<keyword evidence="1" id="KW-0472">Membrane</keyword>
<dbReference type="EMBL" id="FOXO01000046">
    <property type="protein sequence ID" value="SFQ43503.1"/>
    <property type="molecule type" value="Genomic_DNA"/>
</dbReference>
<proteinExistence type="predicted"/>
<dbReference type="AlphaFoldDB" id="A0A1I5YH17"/>
<dbReference type="RefSeq" id="WP_074891911.1">
    <property type="nucleotide sequence ID" value="NZ_FOXO01000046.1"/>
</dbReference>
<name>A0A1I5YH17_9FIRM</name>
<sequence length="70" mass="8375">MNKLTKIIFKILGIFAAIYGILFAVFYFDLDGKFLFYIWEPMMVKRFDNMKRKDNTLTPYSSKENVSEDF</sequence>
<keyword evidence="1" id="KW-0812">Transmembrane</keyword>
<keyword evidence="3" id="KW-1185">Reference proteome</keyword>
<gene>
    <name evidence="2" type="ORF">SAMN04487928_14612</name>
</gene>
<dbReference type="OrthoDB" id="2004451at2"/>
<evidence type="ECO:0000313" key="2">
    <source>
        <dbReference type="EMBL" id="SFQ43503.1"/>
    </source>
</evidence>
<accession>A0A1I5YH17</accession>
<evidence type="ECO:0000313" key="3">
    <source>
        <dbReference type="Proteomes" id="UP000182624"/>
    </source>
</evidence>
<keyword evidence="1" id="KW-1133">Transmembrane helix</keyword>
<dbReference type="Proteomes" id="UP000182624">
    <property type="component" value="Unassembled WGS sequence"/>
</dbReference>
<organism evidence="2 3">
    <name type="scientific">Butyrivibrio proteoclasticus</name>
    <dbReference type="NCBI Taxonomy" id="43305"/>
    <lineage>
        <taxon>Bacteria</taxon>
        <taxon>Bacillati</taxon>
        <taxon>Bacillota</taxon>
        <taxon>Clostridia</taxon>
        <taxon>Lachnospirales</taxon>
        <taxon>Lachnospiraceae</taxon>
        <taxon>Butyrivibrio</taxon>
    </lineage>
</organism>